<dbReference type="OrthoDB" id="9780392at2"/>
<dbReference type="EMBL" id="VFRQ01000001">
    <property type="protein sequence ID" value="TPE45869.1"/>
    <property type="molecule type" value="Genomic_DNA"/>
</dbReference>
<comment type="similarity">
    <text evidence="1 6">Belongs to the pyridoxamine 5'-phosphate oxidase family.</text>
</comment>
<dbReference type="NCBIfam" id="NF004231">
    <property type="entry name" value="PRK05679.1"/>
    <property type="match status" value="1"/>
</dbReference>
<dbReference type="NCBIfam" id="TIGR00558">
    <property type="entry name" value="pdxH"/>
    <property type="match status" value="1"/>
</dbReference>
<evidence type="ECO:0000259" key="9">
    <source>
        <dbReference type="Pfam" id="PF01243"/>
    </source>
</evidence>
<evidence type="ECO:0000256" key="8">
    <source>
        <dbReference type="PIRSR" id="PIRSR000190-2"/>
    </source>
</evidence>
<dbReference type="GO" id="GO:0008615">
    <property type="term" value="P:pyridoxine biosynthetic process"/>
    <property type="evidence" value="ECO:0007669"/>
    <property type="project" value="UniProtKB-UniRule"/>
</dbReference>
<evidence type="ECO:0000256" key="7">
    <source>
        <dbReference type="PIRSR" id="PIRSR000190-1"/>
    </source>
</evidence>
<dbReference type="Proteomes" id="UP000316727">
    <property type="component" value="Unassembled WGS sequence"/>
</dbReference>
<gene>
    <name evidence="6 11" type="primary">pdxH</name>
    <name evidence="11" type="ORF">FJM65_00545</name>
</gene>
<dbReference type="Pfam" id="PF10590">
    <property type="entry name" value="PNP_phzG_C"/>
    <property type="match status" value="1"/>
</dbReference>
<feature type="binding site" evidence="6 7">
    <location>
        <begin position="195"/>
        <end position="197"/>
    </location>
    <ligand>
        <name>substrate</name>
    </ligand>
</feature>
<evidence type="ECO:0000313" key="12">
    <source>
        <dbReference type="Proteomes" id="UP000316727"/>
    </source>
</evidence>
<dbReference type="SUPFAM" id="SSF50475">
    <property type="entry name" value="FMN-binding split barrel"/>
    <property type="match status" value="1"/>
</dbReference>
<keyword evidence="5 6" id="KW-0664">Pyridoxine biosynthesis</keyword>
<comment type="caution">
    <text evidence="11">The sequence shown here is derived from an EMBL/GenBank/DDBJ whole genome shotgun (WGS) entry which is preliminary data.</text>
</comment>
<keyword evidence="4 6" id="KW-0560">Oxidoreductase</keyword>
<feature type="domain" description="Pyridoxamine 5'-phosphate oxidase N-terminal" evidence="9">
    <location>
        <begin position="36"/>
        <end position="159"/>
    </location>
</feature>
<dbReference type="PROSITE" id="PS01064">
    <property type="entry name" value="PYRIDOX_OXIDASE"/>
    <property type="match status" value="1"/>
</dbReference>
<sequence length="216" mass="24880">MSLTNNIAEIRKNYSKQSLSEQEVSPEPISQFNKWLQEALQSEVEEPTALVLSTVNSQGRPSARVVLLKGVDEQGFMFFTNYESRKGQELAQNPYASLTFFWPALERQVRIEGKVEKVAAQESDEYFHSRPKGSQIGAWASPQSQVISARQVLEQREKELSAKYAEAEELPRPEYWGGYRLVPAYLEFWQGRPSRLHDRLAYELQGQEWLIKRLAP</sequence>
<dbReference type="AlphaFoldDB" id="A0A501W8D0"/>
<comment type="catalytic activity">
    <reaction evidence="6">
        <text>pyridoxine 5'-phosphate + O2 = pyridoxal 5'-phosphate + H2O2</text>
        <dbReference type="Rhea" id="RHEA:15149"/>
        <dbReference type="ChEBI" id="CHEBI:15379"/>
        <dbReference type="ChEBI" id="CHEBI:16240"/>
        <dbReference type="ChEBI" id="CHEBI:58589"/>
        <dbReference type="ChEBI" id="CHEBI:597326"/>
        <dbReference type="EC" id="1.4.3.5"/>
    </reaction>
</comment>
<comment type="subunit">
    <text evidence="6">Homodimer.</text>
</comment>
<feature type="binding site" evidence="6 8">
    <location>
        <position position="108"/>
    </location>
    <ligand>
        <name>FMN</name>
        <dbReference type="ChEBI" id="CHEBI:58210"/>
    </ligand>
</feature>
<feature type="binding site" evidence="6 8">
    <location>
        <begin position="64"/>
        <end position="69"/>
    </location>
    <ligand>
        <name>FMN</name>
        <dbReference type="ChEBI" id="CHEBI:58210"/>
    </ligand>
</feature>
<keyword evidence="12" id="KW-1185">Reference proteome</keyword>
<feature type="binding site" evidence="6 8">
    <location>
        <begin position="143"/>
        <end position="144"/>
    </location>
    <ligand>
        <name>FMN</name>
        <dbReference type="ChEBI" id="CHEBI:58210"/>
    </ligand>
</feature>
<evidence type="ECO:0000313" key="11">
    <source>
        <dbReference type="EMBL" id="TPE45869.1"/>
    </source>
</evidence>
<feature type="binding site" evidence="6 7">
    <location>
        <position position="126"/>
    </location>
    <ligand>
        <name>substrate</name>
    </ligand>
</feature>
<dbReference type="InterPro" id="IPR011576">
    <property type="entry name" value="Pyridox_Oxase_N"/>
</dbReference>
<evidence type="ECO:0000259" key="10">
    <source>
        <dbReference type="Pfam" id="PF10590"/>
    </source>
</evidence>
<dbReference type="PANTHER" id="PTHR10851:SF0">
    <property type="entry name" value="PYRIDOXINE-5'-PHOSPHATE OXIDASE"/>
    <property type="match status" value="1"/>
</dbReference>
<dbReference type="FunFam" id="2.30.110.10:FF:000014">
    <property type="entry name" value="Pyridoxine/pyridoxamine 5'-phosphate oxidase"/>
    <property type="match status" value="1"/>
</dbReference>
<dbReference type="InterPro" id="IPR000659">
    <property type="entry name" value="Pyridox_Oxase"/>
</dbReference>
<dbReference type="GO" id="GO:0004733">
    <property type="term" value="F:pyridoxamine phosphate oxidase activity"/>
    <property type="evidence" value="ECO:0007669"/>
    <property type="project" value="UniProtKB-UniRule"/>
</dbReference>
<feature type="binding site" evidence="6 8">
    <location>
        <position position="189"/>
    </location>
    <ligand>
        <name>FMN</name>
        <dbReference type="ChEBI" id="CHEBI:58210"/>
    </ligand>
</feature>
<dbReference type="Gene3D" id="2.30.110.10">
    <property type="entry name" value="Electron Transport, Fmn-binding Protein, Chain A"/>
    <property type="match status" value="1"/>
</dbReference>
<feature type="binding site" evidence="7">
    <location>
        <begin position="11"/>
        <end position="14"/>
    </location>
    <ligand>
        <name>substrate</name>
    </ligand>
</feature>
<name>A0A501W8D0_9BACT</name>
<evidence type="ECO:0000256" key="3">
    <source>
        <dbReference type="ARBA" id="ARBA00022643"/>
    </source>
</evidence>
<evidence type="ECO:0000256" key="1">
    <source>
        <dbReference type="ARBA" id="ARBA00007301"/>
    </source>
</evidence>
<feature type="domain" description="Pyridoxine 5'-phosphate oxidase dimerisation C-terminal" evidence="10">
    <location>
        <begin position="176"/>
        <end position="216"/>
    </location>
</feature>
<dbReference type="InterPro" id="IPR019740">
    <property type="entry name" value="Pyridox_Oxase_CS"/>
</dbReference>
<protein>
    <recommendedName>
        <fullName evidence="6">Pyridoxine/pyridoxamine 5'-phosphate oxidase</fullName>
        <ecNumber evidence="6">1.4.3.5</ecNumber>
    </recommendedName>
    <alternativeName>
        <fullName evidence="6">PNP/PMP oxidase</fullName>
        <shortName evidence="6">PNPOx</shortName>
    </alternativeName>
    <alternativeName>
        <fullName evidence="6">Pyridoxal 5'-phosphate synthase</fullName>
    </alternativeName>
</protein>
<feature type="binding site" evidence="6 7">
    <location>
        <position position="134"/>
    </location>
    <ligand>
        <name>substrate</name>
    </ligand>
</feature>
<dbReference type="UniPathway" id="UPA01068">
    <property type="reaction ID" value="UER00304"/>
</dbReference>
<dbReference type="PIRSF" id="PIRSF000190">
    <property type="entry name" value="Pyd_amn-ph_oxd"/>
    <property type="match status" value="1"/>
</dbReference>
<evidence type="ECO:0000256" key="2">
    <source>
        <dbReference type="ARBA" id="ARBA00022630"/>
    </source>
</evidence>
<evidence type="ECO:0000256" key="6">
    <source>
        <dbReference type="HAMAP-Rule" id="MF_01629"/>
    </source>
</evidence>
<organism evidence="11 12">
    <name type="scientific">Pontibacter mangrovi</name>
    <dbReference type="NCBI Taxonomy" id="2589816"/>
    <lineage>
        <taxon>Bacteria</taxon>
        <taxon>Pseudomonadati</taxon>
        <taxon>Bacteroidota</taxon>
        <taxon>Cytophagia</taxon>
        <taxon>Cytophagales</taxon>
        <taxon>Hymenobacteraceae</taxon>
        <taxon>Pontibacter</taxon>
    </lineage>
</organism>
<comment type="pathway">
    <text evidence="6">Cofactor metabolism; pyridoxal 5'-phosphate salvage; pyridoxal 5'-phosphate from pyridoxine 5'-phosphate: step 1/1.</text>
</comment>
<feature type="binding site" evidence="6 7">
    <location>
        <position position="130"/>
    </location>
    <ligand>
        <name>substrate</name>
    </ligand>
</feature>
<comment type="catalytic activity">
    <reaction evidence="6">
        <text>pyridoxamine 5'-phosphate + O2 + H2O = pyridoxal 5'-phosphate + H2O2 + NH4(+)</text>
        <dbReference type="Rhea" id="RHEA:15817"/>
        <dbReference type="ChEBI" id="CHEBI:15377"/>
        <dbReference type="ChEBI" id="CHEBI:15379"/>
        <dbReference type="ChEBI" id="CHEBI:16240"/>
        <dbReference type="ChEBI" id="CHEBI:28938"/>
        <dbReference type="ChEBI" id="CHEBI:58451"/>
        <dbReference type="ChEBI" id="CHEBI:597326"/>
        <dbReference type="EC" id="1.4.3.5"/>
    </reaction>
</comment>
<reference evidence="11 12" key="1">
    <citation type="submission" date="2019-06" db="EMBL/GenBank/DDBJ databases">
        <title>A novel bacterium of genus Pontibacter, isolated from marine sediment.</title>
        <authorList>
            <person name="Huang H."/>
            <person name="Mo K."/>
            <person name="Hu Y."/>
        </authorList>
    </citation>
    <scope>NUCLEOTIDE SEQUENCE [LARGE SCALE GENOMIC DNA]</scope>
    <source>
        <strain evidence="11 12">HB172049</strain>
    </source>
</reference>
<dbReference type="PANTHER" id="PTHR10851">
    <property type="entry name" value="PYRIDOXINE-5-PHOSPHATE OXIDASE"/>
    <property type="match status" value="1"/>
</dbReference>
<dbReference type="InterPro" id="IPR019576">
    <property type="entry name" value="Pyridoxamine_oxidase_dimer_C"/>
</dbReference>
<dbReference type="HAMAP" id="MF_01629">
    <property type="entry name" value="PdxH"/>
    <property type="match status" value="1"/>
</dbReference>
<comment type="pathway">
    <text evidence="6">Cofactor metabolism; pyridoxal 5'-phosphate salvage; pyridoxal 5'-phosphate from pyridoxamine 5'-phosphate: step 1/1.</text>
</comment>
<feature type="binding site" evidence="6 8">
    <location>
        <position position="199"/>
    </location>
    <ligand>
        <name>FMN</name>
        <dbReference type="ChEBI" id="CHEBI:58210"/>
    </ligand>
</feature>
<evidence type="ECO:0000256" key="4">
    <source>
        <dbReference type="ARBA" id="ARBA00023002"/>
    </source>
</evidence>
<dbReference type="EC" id="1.4.3.5" evidence="6"/>
<proteinExistence type="inferred from homology"/>
<accession>A0A501W8D0</accession>
<dbReference type="GO" id="GO:0010181">
    <property type="term" value="F:FMN binding"/>
    <property type="evidence" value="ECO:0007669"/>
    <property type="project" value="UniProtKB-UniRule"/>
</dbReference>
<dbReference type="Pfam" id="PF01243">
    <property type="entry name" value="PNPOx_N"/>
    <property type="match status" value="1"/>
</dbReference>
<keyword evidence="2 6" id="KW-0285">Flavoprotein</keyword>
<evidence type="ECO:0000256" key="5">
    <source>
        <dbReference type="ARBA" id="ARBA00023096"/>
    </source>
</evidence>
<feature type="binding site" evidence="6 8">
    <location>
        <begin position="79"/>
        <end position="80"/>
    </location>
    <ligand>
        <name>FMN</name>
        <dbReference type="ChEBI" id="CHEBI:58210"/>
    </ligand>
</feature>
<feature type="binding site" evidence="6 7">
    <location>
        <position position="69"/>
    </location>
    <ligand>
        <name>substrate</name>
    </ligand>
</feature>
<keyword evidence="3 6" id="KW-0288">FMN</keyword>
<comment type="function">
    <text evidence="6">Catalyzes the oxidation of either pyridoxine 5'-phosphate (PNP) or pyridoxamine 5'-phosphate (PMP) into pyridoxal 5'-phosphate (PLP).</text>
</comment>
<dbReference type="InterPro" id="IPR012349">
    <property type="entry name" value="Split_barrel_FMN-bd"/>
</dbReference>
<feature type="binding site" evidence="6 8">
    <location>
        <position position="85"/>
    </location>
    <ligand>
        <name>FMN</name>
        <dbReference type="ChEBI" id="CHEBI:58210"/>
    </ligand>
</feature>
<comment type="cofactor">
    <cofactor evidence="6 8">
        <name>FMN</name>
        <dbReference type="ChEBI" id="CHEBI:58210"/>
    </cofactor>
    <text evidence="6 8">Binds 1 FMN per subunit.</text>
</comment>
<feature type="binding site" evidence="6 8">
    <location>
        <position position="86"/>
    </location>
    <ligand>
        <name>FMN</name>
        <dbReference type="ChEBI" id="CHEBI:58210"/>
    </ligand>
</feature>